<dbReference type="InParanoid" id="A0A0H2S3A4"/>
<reference evidence="2 3" key="1">
    <citation type="submission" date="2015-04" db="EMBL/GenBank/DDBJ databases">
        <title>Complete genome sequence of Schizopora paradoxa KUC8140, a cosmopolitan wood degrader in East Asia.</title>
        <authorList>
            <consortium name="DOE Joint Genome Institute"/>
            <person name="Min B."/>
            <person name="Park H."/>
            <person name="Jang Y."/>
            <person name="Kim J.-J."/>
            <person name="Kim K.H."/>
            <person name="Pangilinan J."/>
            <person name="Lipzen A."/>
            <person name="Riley R."/>
            <person name="Grigoriev I.V."/>
            <person name="Spatafora J.W."/>
            <person name="Choi I.-G."/>
        </authorList>
    </citation>
    <scope>NUCLEOTIDE SEQUENCE [LARGE SCALE GENOMIC DNA]</scope>
    <source>
        <strain evidence="2 3">KUC8140</strain>
    </source>
</reference>
<evidence type="ECO:0000313" key="2">
    <source>
        <dbReference type="EMBL" id="KLO16243.1"/>
    </source>
</evidence>
<keyword evidence="3" id="KW-1185">Reference proteome</keyword>
<evidence type="ECO:0000313" key="3">
    <source>
        <dbReference type="Proteomes" id="UP000053477"/>
    </source>
</evidence>
<evidence type="ECO:0000256" key="1">
    <source>
        <dbReference type="SAM" id="MobiDB-lite"/>
    </source>
</evidence>
<dbReference type="EMBL" id="KQ085918">
    <property type="protein sequence ID" value="KLO16243.1"/>
    <property type="molecule type" value="Genomic_DNA"/>
</dbReference>
<proteinExistence type="predicted"/>
<dbReference type="Proteomes" id="UP000053477">
    <property type="component" value="Unassembled WGS sequence"/>
</dbReference>
<dbReference type="AlphaFoldDB" id="A0A0H2S3A4"/>
<name>A0A0H2S3A4_9AGAM</name>
<feature type="compositionally biased region" description="Basic and acidic residues" evidence="1">
    <location>
        <begin position="69"/>
        <end position="81"/>
    </location>
</feature>
<gene>
    <name evidence="2" type="ORF">SCHPADRAFT_220539</name>
</gene>
<protein>
    <submittedName>
        <fullName evidence="2">Uncharacterized protein</fullName>
    </submittedName>
</protein>
<feature type="region of interest" description="Disordered" evidence="1">
    <location>
        <begin position="62"/>
        <end position="119"/>
    </location>
</feature>
<sequence>MSTTDLPCRRCSCEPYVTALCSNVQDACRARPGAEPLILLTMMQSSTFIRIQARSMSSTLNSTMQHFQSIKDQDRLRDGRDQSSNVPSPTIFRQQTTGQRQSWSDSPPPASIDRSSGSANGLALRAKRMNVGTLGRRNTARFLGRYLFDTNVDILMPAPGAIRLYSLLFFRMFFTMLKTSRHDARWCRCGHRGFMHF</sequence>
<organism evidence="2 3">
    <name type="scientific">Schizopora paradoxa</name>
    <dbReference type="NCBI Taxonomy" id="27342"/>
    <lineage>
        <taxon>Eukaryota</taxon>
        <taxon>Fungi</taxon>
        <taxon>Dikarya</taxon>
        <taxon>Basidiomycota</taxon>
        <taxon>Agaricomycotina</taxon>
        <taxon>Agaricomycetes</taxon>
        <taxon>Hymenochaetales</taxon>
        <taxon>Schizoporaceae</taxon>
        <taxon>Schizopora</taxon>
    </lineage>
</organism>
<feature type="compositionally biased region" description="Polar residues" evidence="1">
    <location>
        <begin position="82"/>
        <end position="105"/>
    </location>
</feature>
<accession>A0A0H2S3A4</accession>